<gene>
    <name evidence="3" type="ORF">M408DRAFT_57996</name>
</gene>
<evidence type="ECO:0000256" key="2">
    <source>
        <dbReference type="ARBA" id="ARBA00022963"/>
    </source>
</evidence>
<dbReference type="AlphaFoldDB" id="A0A0C2WSG6"/>
<dbReference type="OrthoDB" id="630895at2759"/>
<keyword evidence="2" id="KW-0442">Lipid degradation</keyword>
<dbReference type="PANTHER" id="PTHR24185:SF1">
    <property type="entry name" value="CALCIUM-INDEPENDENT PHOSPHOLIPASE A2-GAMMA"/>
    <property type="match status" value="1"/>
</dbReference>
<dbReference type="GO" id="GO:0047499">
    <property type="term" value="F:calcium-independent phospholipase A2 activity"/>
    <property type="evidence" value="ECO:0007669"/>
    <property type="project" value="TreeGrafter"/>
</dbReference>
<evidence type="ECO:0008006" key="5">
    <source>
        <dbReference type="Google" id="ProtNLM"/>
    </source>
</evidence>
<dbReference type="EMBL" id="KN824429">
    <property type="protein sequence ID" value="KIM20497.1"/>
    <property type="molecule type" value="Genomic_DNA"/>
</dbReference>
<dbReference type="GO" id="GO:0016020">
    <property type="term" value="C:membrane"/>
    <property type="evidence" value="ECO:0007669"/>
    <property type="project" value="TreeGrafter"/>
</dbReference>
<proteinExistence type="predicted"/>
<dbReference type="STRING" id="933852.A0A0C2WSG6"/>
<dbReference type="InterPro" id="IPR016035">
    <property type="entry name" value="Acyl_Trfase/lysoPLipase"/>
</dbReference>
<protein>
    <recommendedName>
        <fullName evidence="5">PNPLA domain-containing protein</fullName>
    </recommendedName>
</protein>
<reference evidence="3 4" key="1">
    <citation type="submission" date="2014-04" db="EMBL/GenBank/DDBJ databases">
        <authorList>
            <consortium name="DOE Joint Genome Institute"/>
            <person name="Kuo A."/>
            <person name="Zuccaro A."/>
            <person name="Kohler A."/>
            <person name="Nagy L.G."/>
            <person name="Floudas D."/>
            <person name="Copeland A."/>
            <person name="Barry K.W."/>
            <person name="Cichocki N."/>
            <person name="Veneault-Fourrey C."/>
            <person name="LaButti K."/>
            <person name="Lindquist E.A."/>
            <person name="Lipzen A."/>
            <person name="Lundell T."/>
            <person name="Morin E."/>
            <person name="Murat C."/>
            <person name="Sun H."/>
            <person name="Tunlid A."/>
            <person name="Henrissat B."/>
            <person name="Grigoriev I.V."/>
            <person name="Hibbett D.S."/>
            <person name="Martin F."/>
            <person name="Nordberg H.P."/>
            <person name="Cantor M.N."/>
            <person name="Hua S.X."/>
        </authorList>
    </citation>
    <scope>NUCLEOTIDE SEQUENCE [LARGE SCALE GENOMIC DNA]</scope>
    <source>
        <strain evidence="3 4">MAFF 305830</strain>
    </source>
</reference>
<dbReference type="GO" id="GO:0016042">
    <property type="term" value="P:lipid catabolic process"/>
    <property type="evidence" value="ECO:0007669"/>
    <property type="project" value="UniProtKB-KW"/>
</dbReference>
<dbReference type="HOGENOM" id="CLU_169792_0_0_1"/>
<keyword evidence="4" id="KW-1185">Reference proteome</keyword>
<dbReference type="Proteomes" id="UP000054097">
    <property type="component" value="Unassembled WGS sequence"/>
</dbReference>
<dbReference type="PANTHER" id="PTHR24185">
    <property type="entry name" value="CALCIUM-INDEPENDENT PHOSPHOLIPASE A2-GAMMA"/>
    <property type="match status" value="1"/>
</dbReference>
<evidence type="ECO:0000256" key="1">
    <source>
        <dbReference type="ARBA" id="ARBA00022801"/>
    </source>
</evidence>
<feature type="non-terminal residue" evidence="3">
    <location>
        <position position="81"/>
    </location>
</feature>
<keyword evidence="1" id="KW-0378">Hydrolase</keyword>
<keyword evidence="2" id="KW-0443">Lipid metabolism</keyword>
<feature type="non-terminal residue" evidence="3">
    <location>
        <position position="1"/>
    </location>
</feature>
<sequence length="81" mass="9131">DGGGVRSFSQLVIMRTIMHQLNYNTNETPKLPWERFDLMGGSGTGGLIAIMFARLHMSVEEVLDEFDILVELVYDQEDVSP</sequence>
<evidence type="ECO:0000313" key="4">
    <source>
        <dbReference type="Proteomes" id="UP000054097"/>
    </source>
</evidence>
<evidence type="ECO:0000313" key="3">
    <source>
        <dbReference type="EMBL" id="KIM20497.1"/>
    </source>
</evidence>
<dbReference type="GO" id="GO:0019369">
    <property type="term" value="P:arachidonate metabolic process"/>
    <property type="evidence" value="ECO:0007669"/>
    <property type="project" value="TreeGrafter"/>
</dbReference>
<dbReference type="Gene3D" id="3.40.1090.10">
    <property type="entry name" value="Cytosolic phospholipase A2 catalytic domain"/>
    <property type="match status" value="1"/>
</dbReference>
<organism evidence="3 4">
    <name type="scientific">Serendipita vermifera MAFF 305830</name>
    <dbReference type="NCBI Taxonomy" id="933852"/>
    <lineage>
        <taxon>Eukaryota</taxon>
        <taxon>Fungi</taxon>
        <taxon>Dikarya</taxon>
        <taxon>Basidiomycota</taxon>
        <taxon>Agaricomycotina</taxon>
        <taxon>Agaricomycetes</taxon>
        <taxon>Sebacinales</taxon>
        <taxon>Serendipitaceae</taxon>
        <taxon>Serendipita</taxon>
    </lineage>
</organism>
<name>A0A0C2WSG6_SERVB</name>
<accession>A0A0C2WSG6</accession>
<dbReference type="SUPFAM" id="SSF52151">
    <property type="entry name" value="FabD/lysophospholipase-like"/>
    <property type="match status" value="1"/>
</dbReference>
<reference evidence="4" key="2">
    <citation type="submission" date="2015-01" db="EMBL/GenBank/DDBJ databases">
        <title>Evolutionary Origins and Diversification of the Mycorrhizal Mutualists.</title>
        <authorList>
            <consortium name="DOE Joint Genome Institute"/>
            <consortium name="Mycorrhizal Genomics Consortium"/>
            <person name="Kohler A."/>
            <person name="Kuo A."/>
            <person name="Nagy L.G."/>
            <person name="Floudas D."/>
            <person name="Copeland A."/>
            <person name="Barry K.W."/>
            <person name="Cichocki N."/>
            <person name="Veneault-Fourrey C."/>
            <person name="LaButti K."/>
            <person name="Lindquist E.A."/>
            <person name="Lipzen A."/>
            <person name="Lundell T."/>
            <person name="Morin E."/>
            <person name="Murat C."/>
            <person name="Riley R."/>
            <person name="Ohm R."/>
            <person name="Sun H."/>
            <person name="Tunlid A."/>
            <person name="Henrissat B."/>
            <person name="Grigoriev I.V."/>
            <person name="Hibbett D.S."/>
            <person name="Martin F."/>
        </authorList>
    </citation>
    <scope>NUCLEOTIDE SEQUENCE [LARGE SCALE GENOMIC DNA]</scope>
    <source>
        <strain evidence="4">MAFF 305830</strain>
    </source>
</reference>